<dbReference type="AlphaFoldDB" id="F2HHB2"/>
<accession>F2HHB2</accession>
<organism evidence="2 3">
    <name type="scientific">Cryptomonas paramaecium</name>
    <dbReference type="NCBI Taxonomy" id="2898"/>
    <lineage>
        <taxon>Eukaryota</taxon>
        <taxon>Cryptophyceae</taxon>
        <taxon>Cryptomonadales</taxon>
        <taxon>Cryptomonadaceae</taxon>
        <taxon>Cryptomonas</taxon>
    </lineage>
</organism>
<evidence type="ECO:0000313" key="2">
    <source>
        <dbReference type="EMBL" id="AEA38708.1"/>
    </source>
</evidence>
<sequence>MESSIFPVNISLRKYIDLVFFTLLCNLHSCYILYKQFKFTFRTNKHSKILFYFILFTKKKNSLNKTFINKFTFFKLYSLDFFNAKEIFSFFFLNYIADYKLYFKKKTAIELFGYIYNSCWIFNFNKKIKNSNTSSKNFKASYFRFFRNCFFIKSNEKNFQLNTKKNLSNEITFVFSPKQACIRSPYVIFSPECIDFFLSKLNVFFGVILKLFFLFSYSFKTSFNIIILYIKNLFFFKKKKSDITTTLLYTFFFYKKEFGIDKFFYNNMCIVFFFFFQNIFFTVKNFILVFRLVLIFF</sequence>
<feature type="transmembrane region" description="Helical" evidence="1">
    <location>
        <begin position="207"/>
        <end position="230"/>
    </location>
</feature>
<keyword evidence="1" id="KW-0472">Membrane</keyword>
<keyword evidence="1" id="KW-0812">Transmembrane</keyword>
<keyword evidence="1" id="KW-1133">Transmembrane helix</keyword>
<proteinExistence type="predicted"/>
<evidence type="ECO:0000313" key="3">
    <source>
        <dbReference type="Proteomes" id="UP000243423"/>
    </source>
</evidence>
<reference evidence="2 3" key="1">
    <citation type="journal article" date="2011" name="Genome Biol. Evol.">
        <title>Complete nucleomorph genome sequence of the nonphotosynthetic alga Cryptomonas paramecium reveals a core nucleomorph gene set.</title>
        <authorList>
            <person name="Tanifuji G."/>
            <person name="Onodera N.T."/>
            <person name="Wheeler T.J."/>
            <person name="Dlutek M."/>
            <person name="Donaher N."/>
            <person name="Archibald J.M."/>
        </authorList>
    </citation>
    <scope>NUCLEOTIDE SEQUENCE [LARGE SCALE GENOMIC DNA]</scope>
    <source>
        <strain evidence="2 3">CCAP977/2A</strain>
    </source>
</reference>
<geneLocation type="nucleomorph" evidence="2"/>
<name>F2HHB2_9CRYP</name>
<dbReference type="Proteomes" id="UP000243423">
    <property type="component" value="Nucleomorph 1"/>
</dbReference>
<evidence type="ECO:0000256" key="1">
    <source>
        <dbReference type="SAM" id="Phobius"/>
    </source>
</evidence>
<feature type="transmembrane region" description="Helical" evidence="1">
    <location>
        <begin position="270"/>
        <end position="294"/>
    </location>
</feature>
<feature type="transmembrane region" description="Helical" evidence="1">
    <location>
        <begin position="15"/>
        <end position="34"/>
    </location>
</feature>
<protein>
    <submittedName>
        <fullName evidence="2">Uncharacterized protein</fullName>
    </submittedName>
</protein>
<dbReference type="GeneID" id="10447061"/>
<gene>
    <name evidence="2" type="ORF">CPARA_1gp050</name>
</gene>
<keyword evidence="2" id="KW-0542">Nucleomorph</keyword>
<dbReference type="RefSeq" id="XP_003239606.1">
    <property type="nucleotide sequence ID" value="XM_003239558.1"/>
</dbReference>
<dbReference type="EMBL" id="CP002172">
    <property type="protein sequence ID" value="AEA38708.1"/>
    <property type="molecule type" value="Genomic_DNA"/>
</dbReference>